<keyword evidence="3" id="KW-1185">Reference proteome</keyword>
<dbReference type="AlphaFoldDB" id="A0A7D3W256"/>
<dbReference type="EMBL" id="CP053892">
    <property type="protein sequence ID" value="QKG24552.1"/>
    <property type="molecule type" value="Genomic_DNA"/>
</dbReference>
<accession>A0A7D3W256</accession>
<dbReference type="Proteomes" id="UP000501240">
    <property type="component" value="Chromosome"/>
</dbReference>
<reference evidence="2 3" key="1">
    <citation type="submission" date="2020-05" db="EMBL/GenBank/DDBJ databases">
        <title>Actinomadura verrucosospora NRRL-B18236 (PFL_A860) Genome sequencing and assembly.</title>
        <authorList>
            <person name="Samborskyy M."/>
        </authorList>
    </citation>
    <scope>NUCLEOTIDE SEQUENCE [LARGE SCALE GENOMIC DNA]</scope>
    <source>
        <strain evidence="2 3">NRRL:B18236</strain>
    </source>
</reference>
<sequence length="339" mass="35214">MKRVIAAVTTAAALVSLPAPALADAPALRPVSLPFLWPTARLSDVTADGAGGVWIGGVQGRYCLRWGDLCPVYNDGNPVVRRRVGSSWKEYPINGWTGQGEIERIAAGGGETWIAGSGTYVARFDGSAFQKVAVPIDSVGMLSTGPAGTFISHWDLDPAKELFKRTGDSWTAVDVPGFANIHDLQALTATDAWAVGDRSDPQLGSVPAVAHFDGATWKSVPPPAGTGNEWFLRVVPVAADDVWAITQKHLAHWNGSAWTAIAPPAGVADLGDLTVDASGTPWVAPAPTAPPAKPPYRYSGGKWEMAPVPAGAVVTGLAAVPGGIWGVGTQGDDPAAFNN</sequence>
<keyword evidence="1" id="KW-0732">Signal</keyword>
<organism evidence="2 3">
    <name type="scientific">Actinomadura verrucosospora</name>
    <dbReference type="NCBI Taxonomy" id="46165"/>
    <lineage>
        <taxon>Bacteria</taxon>
        <taxon>Bacillati</taxon>
        <taxon>Actinomycetota</taxon>
        <taxon>Actinomycetes</taxon>
        <taxon>Streptosporangiales</taxon>
        <taxon>Thermomonosporaceae</taxon>
        <taxon>Actinomadura</taxon>
    </lineage>
</organism>
<feature type="chain" id="PRO_5028953054" evidence="1">
    <location>
        <begin position="24"/>
        <end position="339"/>
    </location>
</feature>
<feature type="signal peptide" evidence="1">
    <location>
        <begin position="1"/>
        <end position="23"/>
    </location>
</feature>
<protein>
    <submittedName>
        <fullName evidence="2">Uncharacterized protein</fullName>
    </submittedName>
</protein>
<name>A0A7D3W256_ACTVE</name>
<dbReference type="RefSeq" id="WP_173098344.1">
    <property type="nucleotide sequence ID" value="NZ_CP053892.1"/>
</dbReference>
<evidence type="ECO:0000313" key="3">
    <source>
        <dbReference type="Proteomes" id="UP000501240"/>
    </source>
</evidence>
<gene>
    <name evidence="2" type="ORF">ACTIVE_6199</name>
</gene>
<proteinExistence type="predicted"/>
<evidence type="ECO:0000256" key="1">
    <source>
        <dbReference type="SAM" id="SignalP"/>
    </source>
</evidence>
<evidence type="ECO:0000313" key="2">
    <source>
        <dbReference type="EMBL" id="QKG24552.1"/>
    </source>
</evidence>